<reference evidence="1 2" key="1">
    <citation type="submission" date="2016-11" db="EMBL/GenBank/DDBJ databases">
        <authorList>
            <person name="Jaros S."/>
            <person name="Januszkiewicz K."/>
            <person name="Wedrychowicz H."/>
        </authorList>
    </citation>
    <scope>NUCLEOTIDE SEQUENCE [LARGE SCALE GENOMIC DNA]</scope>
    <source>
        <strain evidence="1 2">DSM 3074</strain>
    </source>
</reference>
<proteinExistence type="predicted"/>
<dbReference type="Proteomes" id="UP000191240">
    <property type="component" value="Unassembled WGS sequence"/>
</dbReference>
<name>A0A1M6CK07_9FIRM</name>
<dbReference type="RefSeq" id="WP_080325626.1">
    <property type="nucleotide sequence ID" value="NZ_FQYW01000008.1"/>
</dbReference>
<evidence type="ECO:0000313" key="1">
    <source>
        <dbReference type="EMBL" id="SHI61336.1"/>
    </source>
</evidence>
<sequence length="61" mass="7175">MSMMNPQQIIQQMMTFRNQMLQQNPNANPQQMVNQLLQSGKINQQQFERARGMLGMFGFKL</sequence>
<protein>
    <submittedName>
        <fullName evidence="1">Uncharacterized protein</fullName>
    </submittedName>
</protein>
<dbReference type="AlphaFoldDB" id="A0A1M6CK07"/>
<dbReference type="OrthoDB" id="9960976at2"/>
<gene>
    <name evidence="1" type="ORF">SAMN02745671_01149</name>
</gene>
<dbReference type="EMBL" id="FQYW01000008">
    <property type="protein sequence ID" value="SHI61336.1"/>
    <property type="molecule type" value="Genomic_DNA"/>
</dbReference>
<evidence type="ECO:0000313" key="2">
    <source>
        <dbReference type="Proteomes" id="UP000191240"/>
    </source>
</evidence>
<accession>A0A1M6CK07</accession>
<organism evidence="1 2">
    <name type="scientific">Anaerovibrio lipolyticus DSM 3074</name>
    <dbReference type="NCBI Taxonomy" id="1120997"/>
    <lineage>
        <taxon>Bacteria</taxon>
        <taxon>Bacillati</taxon>
        <taxon>Bacillota</taxon>
        <taxon>Negativicutes</taxon>
        <taxon>Selenomonadales</taxon>
        <taxon>Selenomonadaceae</taxon>
        <taxon>Anaerovibrio</taxon>
    </lineage>
</organism>